<comment type="subcellular location">
    <subcellularLocation>
        <location evidence="1">Cytoplasm</location>
    </subcellularLocation>
</comment>
<dbReference type="GO" id="GO:0005829">
    <property type="term" value="C:cytosol"/>
    <property type="evidence" value="ECO:0007669"/>
    <property type="project" value="Ensembl"/>
</dbReference>
<evidence type="ECO:0000256" key="8">
    <source>
        <dbReference type="ARBA" id="ARBA00067940"/>
    </source>
</evidence>
<dbReference type="Proteomes" id="UP000233160">
    <property type="component" value="Unassembled WGS sequence"/>
</dbReference>
<dbReference type="GeneTree" id="ENSGT00940000160777"/>
<dbReference type="CDD" id="cd06736">
    <property type="entry name" value="PDZ_CARD11_CARD14-like"/>
    <property type="match status" value="1"/>
</dbReference>
<feature type="domain" description="PDZ" evidence="12">
    <location>
        <begin position="587"/>
        <end position="662"/>
    </location>
</feature>
<dbReference type="Gene3D" id="1.10.533.10">
    <property type="entry name" value="Death Domain, Fas"/>
    <property type="match status" value="1"/>
</dbReference>
<evidence type="ECO:0000256" key="9">
    <source>
        <dbReference type="SAM" id="Coils"/>
    </source>
</evidence>
<dbReference type="Pfam" id="PF00619">
    <property type="entry name" value="CARD"/>
    <property type="match status" value="1"/>
</dbReference>
<feature type="region of interest" description="Disordered" evidence="10">
    <location>
        <begin position="538"/>
        <end position="565"/>
    </location>
</feature>
<keyword evidence="2" id="KW-0963">Cytoplasm</keyword>
<comment type="subunit">
    <text evidence="7">Interacts (via CARD domain) with BCL10 (via CARD domain). Forms a complex with MALT1 and BCL10; resulting in the formation of a CBM (CARD14-BLC10-MALT1) complex. Interacts with TRAF2, TRAF3 and TRAF6.</text>
</comment>
<dbReference type="PANTHER" id="PTHR14559">
    <property type="entry name" value="CASPASE RECRUITMENT DOMAIN FAMILY"/>
    <property type="match status" value="1"/>
</dbReference>
<dbReference type="InterPro" id="IPR027417">
    <property type="entry name" value="P-loop_NTPase"/>
</dbReference>
<keyword evidence="3" id="KW-0597">Phosphoprotein</keyword>
<dbReference type="AlphaFoldDB" id="A0A2K6EEW7"/>
<evidence type="ECO:0000259" key="11">
    <source>
        <dbReference type="PROSITE" id="PS50052"/>
    </source>
</evidence>
<evidence type="ECO:0000256" key="3">
    <source>
        <dbReference type="ARBA" id="ARBA00022553"/>
    </source>
</evidence>
<evidence type="ECO:0000313" key="14">
    <source>
        <dbReference type="Ensembl" id="ENSPCOP00000000282.1"/>
    </source>
</evidence>
<dbReference type="SUPFAM" id="SSF52540">
    <property type="entry name" value="P-loop containing nucleoside triphosphate hydrolases"/>
    <property type="match status" value="1"/>
</dbReference>
<dbReference type="GO" id="GO:0043066">
    <property type="term" value="P:negative regulation of apoptotic process"/>
    <property type="evidence" value="ECO:0007669"/>
    <property type="project" value="Ensembl"/>
</dbReference>
<dbReference type="GO" id="GO:0050700">
    <property type="term" value="F:CARD domain binding"/>
    <property type="evidence" value="ECO:0007669"/>
    <property type="project" value="Ensembl"/>
</dbReference>
<feature type="domain" description="CARD" evidence="13">
    <location>
        <begin position="15"/>
        <end position="107"/>
    </location>
</feature>
<comment type="function">
    <text evidence="6">Acts as a scaffolding protein that can activate the inflammatory transcription factor NF-kappa-B and p38/JNK MAP kinase signaling pathways. Forms a signaling complex with BCL10 and MALT1, and activates MALT1 proteolytic activity and inflammatory gene expression. MALT1 is indispensable for CARD14-induced activation of NF-kappa-B and p38/JNK MAP kinases. May play a role in signaling mediated by TRAF2, TRAF3 and TRAF6 and protects cells against apoptosis.</text>
</comment>
<evidence type="ECO:0000256" key="10">
    <source>
        <dbReference type="SAM" id="MobiDB-lite"/>
    </source>
</evidence>
<accession>A0A2K6EEW7</accession>
<keyword evidence="5 9" id="KW-0175">Coiled coil</keyword>
<dbReference type="InterPro" id="IPR001315">
    <property type="entry name" value="CARD"/>
</dbReference>
<dbReference type="GO" id="GO:0033209">
    <property type="term" value="P:tumor necrosis factor-mediated signaling pathway"/>
    <property type="evidence" value="ECO:0007669"/>
    <property type="project" value="Ensembl"/>
</dbReference>
<feature type="compositionally biased region" description="Low complexity" evidence="10">
    <location>
        <begin position="542"/>
        <end position="560"/>
    </location>
</feature>
<evidence type="ECO:0000256" key="4">
    <source>
        <dbReference type="ARBA" id="ARBA00022703"/>
    </source>
</evidence>
<gene>
    <name evidence="14" type="primary">CARD14</name>
</gene>
<feature type="coiled-coil region" evidence="9">
    <location>
        <begin position="284"/>
        <end position="388"/>
    </location>
</feature>
<protein>
    <recommendedName>
        <fullName evidence="8">Caspase recruitment domain-containing protein 14</fullName>
    </recommendedName>
</protein>
<evidence type="ECO:0000256" key="1">
    <source>
        <dbReference type="ARBA" id="ARBA00004496"/>
    </source>
</evidence>
<dbReference type="PROSITE" id="PS50209">
    <property type="entry name" value="CARD"/>
    <property type="match status" value="1"/>
</dbReference>
<dbReference type="STRING" id="379532.ENSPCOP00000000282"/>
<dbReference type="Gene3D" id="3.40.50.300">
    <property type="entry name" value="P-loop containing nucleotide triphosphate hydrolases"/>
    <property type="match status" value="1"/>
</dbReference>
<dbReference type="PANTHER" id="PTHR14559:SF1">
    <property type="entry name" value="CASPASE RECRUITMENT DOMAIN-CONTAINING PROTEIN 14"/>
    <property type="match status" value="1"/>
</dbReference>
<evidence type="ECO:0000256" key="5">
    <source>
        <dbReference type="ARBA" id="ARBA00023054"/>
    </source>
</evidence>
<evidence type="ECO:0000259" key="12">
    <source>
        <dbReference type="PROSITE" id="PS50106"/>
    </source>
</evidence>
<organism evidence="14 15">
    <name type="scientific">Propithecus coquereli</name>
    <name type="common">Coquerel's sifaka</name>
    <name type="synonym">Propithecus verreauxi coquereli</name>
    <dbReference type="NCBI Taxonomy" id="379532"/>
    <lineage>
        <taxon>Eukaryota</taxon>
        <taxon>Metazoa</taxon>
        <taxon>Chordata</taxon>
        <taxon>Craniata</taxon>
        <taxon>Vertebrata</taxon>
        <taxon>Euteleostomi</taxon>
        <taxon>Mammalia</taxon>
        <taxon>Eutheria</taxon>
        <taxon>Euarchontoglires</taxon>
        <taxon>Primates</taxon>
        <taxon>Strepsirrhini</taxon>
        <taxon>Lemuriformes</taxon>
        <taxon>Indriidae</taxon>
        <taxon>Propithecus</taxon>
    </lineage>
</organism>
<evidence type="ECO:0000259" key="13">
    <source>
        <dbReference type="PROSITE" id="PS50209"/>
    </source>
</evidence>
<evidence type="ECO:0000313" key="15">
    <source>
        <dbReference type="Proteomes" id="UP000233160"/>
    </source>
</evidence>
<keyword evidence="15" id="KW-1185">Reference proteome</keyword>
<dbReference type="SUPFAM" id="SSF50156">
    <property type="entry name" value="PDZ domain-like"/>
    <property type="match status" value="1"/>
</dbReference>
<dbReference type="OMA" id="VVWTEQN"/>
<dbReference type="InterPro" id="IPR036034">
    <property type="entry name" value="PDZ_sf"/>
</dbReference>
<dbReference type="InterPro" id="IPR001478">
    <property type="entry name" value="PDZ"/>
</dbReference>
<dbReference type="GO" id="GO:0016235">
    <property type="term" value="C:aggresome"/>
    <property type="evidence" value="ECO:0007669"/>
    <property type="project" value="Ensembl"/>
</dbReference>
<name>A0A2K6EEW7_PROCO</name>
<dbReference type="PROSITE" id="PS50106">
    <property type="entry name" value="PDZ"/>
    <property type="match status" value="1"/>
</dbReference>
<dbReference type="Ensembl" id="ENSPCOT00000000778.1">
    <property type="protein sequence ID" value="ENSPCOP00000000282.1"/>
    <property type="gene ID" value="ENSPCOG00000000461.1"/>
</dbReference>
<dbReference type="Gene3D" id="2.30.42.10">
    <property type="match status" value="1"/>
</dbReference>
<keyword evidence="4" id="KW-0053">Apoptosis</keyword>
<dbReference type="FunFam" id="3.40.50.300:FF:001294">
    <property type="entry name" value="Caspase recruitment domain family member 14"/>
    <property type="match status" value="1"/>
</dbReference>
<feature type="coiled-coil region" evidence="9">
    <location>
        <begin position="132"/>
        <end position="173"/>
    </location>
</feature>
<reference evidence="14" key="2">
    <citation type="submission" date="2025-09" db="UniProtKB">
        <authorList>
            <consortium name="Ensembl"/>
        </authorList>
    </citation>
    <scope>IDENTIFICATION</scope>
</reference>
<evidence type="ECO:0000256" key="6">
    <source>
        <dbReference type="ARBA" id="ARBA00058570"/>
    </source>
</evidence>
<dbReference type="FunFam" id="2.30.30.40:FF:000223">
    <property type="entry name" value="Caspase recruitment domain family, member 14"/>
    <property type="match status" value="1"/>
</dbReference>
<evidence type="ECO:0000256" key="7">
    <source>
        <dbReference type="ARBA" id="ARBA00061739"/>
    </source>
</evidence>
<proteinExistence type="predicted"/>
<dbReference type="PROSITE" id="PS50052">
    <property type="entry name" value="GUANYLATE_KINASE_2"/>
    <property type="match status" value="1"/>
</dbReference>
<dbReference type="SUPFAM" id="SSF47986">
    <property type="entry name" value="DEATH domain"/>
    <property type="match status" value="1"/>
</dbReference>
<feature type="domain" description="Guanylate kinase-like" evidence="11">
    <location>
        <begin position="863"/>
        <end position="995"/>
    </location>
</feature>
<dbReference type="GO" id="GO:0006915">
    <property type="term" value="P:apoptotic process"/>
    <property type="evidence" value="ECO:0007669"/>
    <property type="project" value="UniProtKB-KW"/>
</dbReference>
<dbReference type="FunFam" id="2.30.42.10:FF:000172">
    <property type="entry name" value="Caspase recruitment domain family member 14"/>
    <property type="match status" value="1"/>
</dbReference>
<dbReference type="InterPro" id="IPR011029">
    <property type="entry name" value="DEATH-like_dom_sf"/>
</dbReference>
<evidence type="ECO:0000256" key="2">
    <source>
        <dbReference type="ARBA" id="ARBA00022490"/>
    </source>
</evidence>
<dbReference type="FunFam" id="1.10.533.10:FF:000003">
    <property type="entry name" value="Caspase recruitment domain family, member 11"/>
    <property type="match status" value="1"/>
</dbReference>
<sequence length="1008" mass="113222">MAELGRRDSTLTALDEETLWEMMESHRYKIVRSVCPSRLTPYLRQARVLGQLDEEEVLHSAQLTNSAMRVGHLLDLLKTRGKNGAIAFLESLKFHNPDVYTLVTGLQPDLDFSNFGGLMETSKLTECLAGAIGSLQEELSQEKGQKEALLRRCQLLQERLDLAEARAEGLSQLEADHSRMKREVSAHFHEVLRLKDEMLSLSLHYSNALQEKELAATRCRGLQEELYLVKQELQRENMVSSCELQFQERSLKMASDLAPGDEELTRLKEENEKLRSLTFSLAEKDILEQHLDEALESRQELVDRIHSLRERAVAAERQRKQYWEEKEQTMLQFQKTKVDCQLYKDKMKALQAQVSELQKERDQAYSARDSAQREISQSLGEKDSLRRKVFELTDQVCELRTQLCQLQAQPPGEVSQEAGAREPCPRGKQRLVRMRAICPRDDGDVDGDGSLLSSTESQLWSDLSATSSRELGDSFRSSSPVPPSQQSLYKRVAEDFRGLLVLCSGCTEIVEVDPGAPPEAKGGDADLGYEIVDRADLPPWESSLQPSSSGSLDDSASGAPMRRRPARRIPSQVTVLAFQGDRLLEQISVIGGNHTGIFIHRVTPGSAADEMALRPGTQIVMVDYEATEPLFKAVLEDTTLEQAVGILRRVDGFCCLSVKVNMEGYKRLVQDLEAKVVTSGDSFYIRVNLAMEGRAEGELQVRCNDVLHVTDTMFQGGSCWHAHRVSPYTMKDTTVHGTIPNYSRAQQRLIALIQDMTQQRTATRKQSSGGPQKLVRIVSMDKAQASPLHSSFDRGQSAPSRVEDTNAVCFWAESCVTLVPYSLVQPHRPARPRPVLFVPRVVGRMLSEKLSLLQGFKKCTAEYLSQEEYDAWSQRGDIVQEGEMSHGHCWVTRRAIESLMEKNTHALLDLRLDSVRALQRMEIFPIVVHVSVNEKAAKKLKKGLQRLGAAEEQLLEAARQEEAALDRAPCLYSSLAPDSWSDLDSLLGCVRLAIADEQKKVVWAEHTP</sequence>
<dbReference type="InterPro" id="IPR008144">
    <property type="entry name" value="Guanylate_kin-like_dom"/>
</dbReference>
<reference evidence="14" key="1">
    <citation type="submission" date="2025-08" db="UniProtKB">
        <authorList>
            <consortium name="Ensembl"/>
        </authorList>
    </citation>
    <scope>IDENTIFICATION</scope>
</reference>
<dbReference type="Gene3D" id="2.30.30.40">
    <property type="entry name" value="SH3 Domains"/>
    <property type="match status" value="1"/>
</dbReference>